<dbReference type="InterPro" id="IPR013823">
    <property type="entry name" value="Ribosomal_bL12_C"/>
</dbReference>
<feature type="domain" description="Large ribosomal subunit protein bL12 C-terminal" evidence="1">
    <location>
        <begin position="5"/>
        <end position="64"/>
    </location>
</feature>
<evidence type="ECO:0000313" key="3">
    <source>
        <dbReference type="Proteomes" id="UP000214646"/>
    </source>
</evidence>
<name>A0A225DVC2_9BACT</name>
<proteinExistence type="predicted"/>
<accession>A0A225DVC2</accession>
<evidence type="ECO:0000259" key="1">
    <source>
        <dbReference type="Pfam" id="PF00542"/>
    </source>
</evidence>
<gene>
    <name evidence="2" type="ORF">FRUB_01801</name>
</gene>
<dbReference type="Gene3D" id="3.30.1390.10">
    <property type="match status" value="1"/>
</dbReference>
<dbReference type="AlphaFoldDB" id="A0A225DVC2"/>
<dbReference type="EMBL" id="NIDE01000002">
    <property type="protein sequence ID" value="OWK45470.1"/>
    <property type="molecule type" value="Genomic_DNA"/>
</dbReference>
<comment type="caution">
    <text evidence="2">The sequence shown here is derived from an EMBL/GenBank/DDBJ whole genome shotgun (WGS) entry which is preliminary data.</text>
</comment>
<dbReference type="GO" id="GO:0006412">
    <property type="term" value="P:translation"/>
    <property type="evidence" value="ECO:0007669"/>
    <property type="project" value="InterPro"/>
</dbReference>
<dbReference type="Proteomes" id="UP000214646">
    <property type="component" value="Unassembled WGS sequence"/>
</dbReference>
<evidence type="ECO:0000313" key="2">
    <source>
        <dbReference type="EMBL" id="OWK45470.1"/>
    </source>
</evidence>
<sequence length="257" mass="28834">MGPWFDVVLEAVRQDCKIGVIKVVRNLVHRRLVRAREVVEVLPSVVRSRLLLDVAEGLRQQLEHGYGVIPWPSERGPACHVTLRISSQVAEPVVRPKRVYQQMTLFDIRTDDSHAEYIADVNRGLDAEPGNPYLTRYGHVCSPGWWACFDRGELPIEVLSGPVTFVGSRPVCVWYGETEDVIEFVSGIRVVGYDRLDYWTAAPICVGDLVTVTRTVAGLQTPGRLMRSEIDLRVEWVTAHDEQRQAEPVAVPDPAGN</sequence>
<organism evidence="2 3">
    <name type="scientific">Fimbriiglobus ruber</name>
    <dbReference type="NCBI Taxonomy" id="1908690"/>
    <lineage>
        <taxon>Bacteria</taxon>
        <taxon>Pseudomonadati</taxon>
        <taxon>Planctomycetota</taxon>
        <taxon>Planctomycetia</taxon>
        <taxon>Gemmatales</taxon>
        <taxon>Gemmataceae</taxon>
        <taxon>Fimbriiglobus</taxon>
    </lineage>
</organism>
<dbReference type="Pfam" id="PF00542">
    <property type="entry name" value="Ribosomal_L12"/>
    <property type="match status" value="1"/>
</dbReference>
<keyword evidence="3" id="KW-1185">Reference proteome</keyword>
<dbReference type="GO" id="GO:0003735">
    <property type="term" value="F:structural constituent of ribosome"/>
    <property type="evidence" value="ECO:0007669"/>
    <property type="project" value="InterPro"/>
</dbReference>
<dbReference type="SUPFAM" id="SSF54736">
    <property type="entry name" value="ClpS-like"/>
    <property type="match status" value="1"/>
</dbReference>
<dbReference type="InterPro" id="IPR014719">
    <property type="entry name" value="Ribosomal_bL12_C/ClpS-like"/>
</dbReference>
<reference evidence="3" key="1">
    <citation type="submission" date="2017-06" db="EMBL/GenBank/DDBJ databases">
        <title>Genome analysis of Fimbriiglobus ruber SP5, the first member of the order Planctomycetales with confirmed chitinolytic capability.</title>
        <authorList>
            <person name="Ravin N.V."/>
            <person name="Rakitin A.L."/>
            <person name="Ivanova A.A."/>
            <person name="Beletsky A.V."/>
            <person name="Kulichevskaya I.S."/>
            <person name="Mardanov A.V."/>
            <person name="Dedysh S.N."/>
        </authorList>
    </citation>
    <scope>NUCLEOTIDE SEQUENCE [LARGE SCALE GENOMIC DNA]</scope>
    <source>
        <strain evidence="3">SP5</strain>
    </source>
</reference>
<protein>
    <recommendedName>
        <fullName evidence="1">Large ribosomal subunit protein bL12 C-terminal domain-containing protein</fullName>
    </recommendedName>
</protein>